<dbReference type="InterPro" id="IPR012902">
    <property type="entry name" value="N_methyl_site"/>
</dbReference>
<keyword evidence="1" id="KW-1133">Transmembrane helix</keyword>
<keyword evidence="3" id="KW-1185">Reference proteome</keyword>
<proteinExistence type="predicted"/>
<name>A0ABU2IAS8_9XANT</name>
<dbReference type="InterPro" id="IPR045584">
    <property type="entry name" value="Pilin-like"/>
</dbReference>
<dbReference type="EMBL" id="JAQMHB010000001">
    <property type="protein sequence ID" value="MDS9994748.1"/>
    <property type="molecule type" value="Genomic_DNA"/>
</dbReference>
<evidence type="ECO:0000313" key="3">
    <source>
        <dbReference type="Proteomes" id="UP001260534"/>
    </source>
</evidence>
<dbReference type="NCBIfam" id="TIGR02532">
    <property type="entry name" value="IV_pilin_GFxxxE"/>
    <property type="match status" value="1"/>
</dbReference>
<dbReference type="SUPFAM" id="SSF54523">
    <property type="entry name" value="Pili subunits"/>
    <property type="match status" value="1"/>
</dbReference>
<dbReference type="RefSeq" id="WP_280515123.1">
    <property type="nucleotide sequence ID" value="NZ_CP115873.1"/>
</dbReference>
<protein>
    <submittedName>
        <fullName evidence="2">Type IV pilin protein</fullName>
    </submittedName>
</protein>
<evidence type="ECO:0000256" key="1">
    <source>
        <dbReference type="SAM" id="Phobius"/>
    </source>
</evidence>
<evidence type="ECO:0000313" key="2">
    <source>
        <dbReference type="EMBL" id="MDS9994748.1"/>
    </source>
</evidence>
<dbReference type="Proteomes" id="UP001260534">
    <property type="component" value="Unassembled WGS sequence"/>
</dbReference>
<accession>A0ABU2IAS8</accession>
<dbReference type="Gene3D" id="3.30.700.10">
    <property type="entry name" value="Glycoprotein, Type 4 Pilin"/>
    <property type="match status" value="1"/>
</dbReference>
<dbReference type="Pfam" id="PF16732">
    <property type="entry name" value="ComP_DUS"/>
    <property type="match status" value="1"/>
</dbReference>
<organism evidence="2 3">
    <name type="scientific">Xanthomonas hawaiiensis</name>
    <dbReference type="NCBI Taxonomy" id="3003247"/>
    <lineage>
        <taxon>Bacteria</taxon>
        <taxon>Pseudomonadati</taxon>
        <taxon>Pseudomonadota</taxon>
        <taxon>Gammaproteobacteria</taxon>
        <taxon>Lysobacterales</taxon>
        <taxon>Lysobacteraceae</taxon>
        <taxon>Xanthomonas</taxon>
    </lineage>
</organism>
<sequence length="149" mass="16144">MTESCDRRRMVARPGVAGPGNGFTLVELMIVVAVVAILAAIAYPSYVAHIVKARRATAASCLMERSQDMERYYTTRLSYVSAPTPTQCDGVTDFYTLSFNGSVNAKAYSLQAVPKGAQLARDTKCGTLYLNQKGERTVSVSGTDPMSCW</sequence>
<reference evidence="2 3" key="1">
    <citation type="submission" date="2023-01" db="EMBL/GenBank/DDBJ databases">
        <title>Xanthomonas hawaiianensis sp. nov. isolated from Araceae family in Hawaii.</title>
        <authorList>
            <person name="Chunag S.-C."/>
            <person name="Dobhal S."/>
            <person name="Alvarez A."/>
            <person name="Arif M."/>
        </authorList>
    </citation>
    <scope>NUCLEOTIDE SEQUENCE [LARGE SCALE GENOMIC DNA]</scope>
    <source>
        <strain evidence="2 3">A2111</strain>
    </source>
</reference>
<keyword evidence="1" id="KW-0472">Membrane</keyword>
<feature type="transmembrane region" description="Helical" evidence="1">
    <location>
        <begin position="23"/>
        <end position="46"/>
    </location>
</feature>
<dbReference type="InterPro" id="IPR031982">
    <property type="entry name" value="PilE-like"/>
</dbReference>
<keyword evidence="1" id="KW-0812">Transmembrane</keyword>
<comment type="caution">
    <text evidence="2">The sequence shown here is derived from an EMBL/GenBank/DDBJ whole genome shotgun (WGS) entry which is preliminary data.</text>
</comment>
<gene>
    <name evidence="2" type="ORF">PNQ69_18430</name>
</gene>
<dbReference type="Pfam" id="PF07963">
    <property type="entry name" value="N_methyl"/>
    <property type="match status" value="1"/>
</dbReference>